<proteinExistence type="predicted"/>
<dbReference type="EMBL" id="JRZE01000006">
    <property type="protein sequence ID" value="KHF43301.1"/>
    <property type="molecule type" value="Genomic_DNA"/>
</dbReference>
<organism evidence="1 2">
    <name type="scientific">Saccharomonospora viridis</name>
    <dbReference type="NCBI Taxonomy" id="1852"/>
    <lineage>
        <taxon>Bacteria</taxon>
        <taxon>Bacillati</taxon>
        <taxon>Actinomycetota</taxon>
        <taxon>Actinomycetes</taxon>
        <taxon>Pseudonocardiales</taxon>
        <taxon>Pseudonocardiaceae</taxon>
        <taxon>Saccharomonospora</taxon>
    </lineage>
</organism>
<dbReference type="Proteomes" id="UP000030848">
    <property type="component" value="Unassembled WGS sequence"/>
</dbReference>
<reference evidence="1 2" key="1">
    <citation type="submission" date="2014-10" db="EMBL/GenBank/DDBJ databases">
        <title>Genome sequence of Micropolyspora internatus JCM3315.</title>
        <authorList>
            <person name="Shin S.-K."/>
            <person name="Yi H."/>
        </authorList>
    </citation>
    <scope>NUCLEOTIDE SEQUENCE [LARGE SCALE GENOMIC DNA]</scope>
    <source>
        <strain evidence="1 2">JCM 3315</strain>
    </source>
</reference>
<name>A0A837D9P2_9PSEU</name>
<dbReference type="AlphaFoldDB" id="A0A837D9P2"/>
<dbReference type="OrthoDB" id="3692310at2"/>
<dbReference type="RefSeq" id="WP_015786383.1">
    <property type="nucleotide sequence ID" value="NZ_CALJZO010000117.1"/>
</dbReference>
<protein>
    <submittedName>
        <fullName evidence="1">Uncharacterized protein</fullName>
    </submittedName>
</protein>
<evidence type="ECO:0000313" key="2">
    <source>
        <dbReference type="Proteomes" id="UP000030848"/>
    </source>
</evidence>
<evidence type="ECO:0000313" key="1">
    <source>
        <dbReference type="EMBL" id="KHF43301.1"/>
    </source>
</evidence>
<gene>
    <name evidence="1" type="ORF">MINT15_35030</name>
</gene>
<comment type="caution">
    <text evidence="1">The sequence shown here is derived from an EMBL/GenBank/DDBJ whole genome shotgun (WGS) entry which is preliminary data.</text>
</comment>
<accession>A0A837D9P2</accession>
<sequence>MSSTWTLHGSGRREHSEWALLHHHTRDWTAAWADTGGFHVEPMPATAPATTHLWAFTTHQWLRVRIDVPYWWAAVLTLDVEFALSRPQEETSPSWTRKEISPPTVVWVRHWEPNDDRIKQYVGPADVLGRHDHVQLLPPLPLCAPFLGHQNSLPAKCRRNINVSPLPDDADEEEEAPPEG</sequence>